<proteinExistence type="predicted"/>
<name>A0A9P7RL03_9AGAR</name>
<evidence type="ECO:0000313" key="2">
    <source>
        <dbReference type="Proteomes" id="UP001049176"/>
    </source>
</evidence>
<dbReference type="EMBL" id="CM032191">
    <property type="protein sequence ID" value="KAG7085736.1"/>
    <property type="molecule type" value="Genomic_DNA"/>
</dbReference>
<accession>A0A9P7RL03</accession>
<sequence>MRAGGFIIPLEQVISFALRNATNLSGELERLGTDSPDPKTLDNCLILDCLVTARSFAEARHKGVGVVPVGYPEYKEGCQLTLMVVTHLKPFPFRRFEAIDRDHSRLEPFVPGEHEARVKAVLEEEYGFTDVIFTTAFVSDSFFSE</sequence>
<evidence type="ECO:0000313" key="1">
    <source>
        <dbReference type="EMBL" id="KAG7085736.1"/>
    </source>
</evidence>
<protein>
    <submittedName>
        <fullName evidence="1">Uncharacterized protein</fullName>
    </submittedName>
</protein>
<reference evidence="1" key="1">
    <citation type="journal article" date="2021" name="Genome Biol. Evol.">
        <title>The assembled and annotated genome of the fairy-ring fungus Marasmius oreades.</title>
        <authorList>
            <person name="Hiltunen M."/>
            <person name="Ament-Velasquez S.L."/>
            <person name="Johannesson H."/>
        </authorList>
    </citation>
    <scope>NUCLEOTIDE SEQUENCE</scope>
    <source>
        <strain evidence="1">03SP1</strain>
    </source>
</reference>
<keyword evidence="2" id="KW-1185">Reference proteome</keyword>
<dbReference type="RefSeq" id="XP_043002207.1">
    <property type="nucleotide sequence ID" value="XM_043160251.1"/>
</dbReference>
<dbReference type="Proteomes" id="UP001049176">
    <property type="component" value="Chromosome 11"/>
</dbReference>
<dbReference type="GeneID" id="66072355"/>
<comment type="caution">
    <text evidence="1">The sequence shown here is derived from an EMBL/GenBank/DDBJ whole genome shotgun (WGS) entry which is preliminary data.</text>
</comment>
<gene>
    <name evidence="1" type="ORF">E1B28_003279</name>
</gene>
<dbReference type="AlphaFoldDB" id="A0A9P7RL03"/>
<organism evidence="1 2">
    <name type="scientific">Marasmius oreades</name>
    <name type="common">fairy-ring Marasmius</name>
    <dbReference type="NCBI Taxonomy" id="181124"/>
    <lineage>
        <taxon>Eukaryota</taxon>
        <taxon>Fungi</taxon>
        <taxon>Dikarya</taxon>
        <taxon>Basidiomycota</taxon>
        <taxon>Agaricomycotina</taxon>
        <taxon>Agaricomycetes</taxon>
        <taxon>Agaricomycetidae</taxon>
        <taxon>Agaricales</taxon>
        <taxon>Marasmiineae</taxon>
        <taxon>Marasmiaceae</taxon>
        <taxon>Marasmius</taxon>
    </lineage>
</organism>
<dbReference type="KEGG" id="more:E1B28_003279"/>